<proteinExistence type="inferred from homology"/>
<dbReference type="Proteomes" id="UP000582659">
    <property type="component" value="Unassembled WGS sequence"/>
</dbReference>
<sequence length="349" mass="40285">MNANPDHIPGKFPHLSRPNYIGDFGTDFREKKVHPGRSRVRYLYEKYVNKTDLHLDLNRGLDVFDPKPDEDEHLDGLLRYIMTISEPKAHLKKVLHGADVVSWRGTLTRIGASPFDALNSDGWRVLCSKFNDVVFLCELSTSQKLSNNGKKTAREKRMTYWGYKFEQYTTVDHENEVPNTNVPVSTMSNYSAVFRFDMGNRIDNTKIRIFTGAEMDCLNEKGEFIELKTQFNQIGVGRYWYQKEMKWWLQSFLVGIDTIVAGLRDDNGIIKEIKAVKVNDLARHPTGWDPAVCLNFLLSFLVKVRSELREGQDLIAEFDPRTKGIAFTPTTEHDKENAFIHGFKENFHI</sequence>
<dbReference type="InterPro" id="IPR013961">
    <property type="entry name" value="RAI1"/>
</dbReference>
<dbReference type="EMBL" id="CAJFDI010000001">
    <property type="protein sequence ID" value="CAD5209527.1"/>
    <property type="molecule type" value="Genomic_DNA"/>
</dbReference>
<dbReference type="PANTHER" id="PTHR12395">
    <property type="entry name" value="DOM-3 RELATED"/>
    <property type="match status" value="1"/>
</dbReference>
<dbReference type="eggNOG" id="KOG1982">
    <property type="taxonomic scope" value="Eukaryota"/>
</dbReference>
<dbReference type="GO" id="GO:0000166">
    <property type="term" value="F:nucleotide binding"/>
    <property type="evidence" value="ECO:0007669"/>
    <property type="project" value="UniProtKB-KW"/>
</dbReference>
<evidence type="ECO:0000313" key="4">
    <source>
        <dbReference type="EMBL" id="CAD5209527.1"/>
    </source>
</evidence>
<comment type="function">
    <text evidence="2">Decapping enzyme for NAD-capped RNAs: specifically hydrolyzes the nicotinamide adenine dinucleotide (NAD) cap from a subset of RNAs by removing the entire NAD moiety from the 5'-end of an NAD-capped RNA.</text>
</comment>
<keyword evidence="2" id="KW-0694">RNA-binding</keyword>
<gene>
    <name evidence="4" type="ORF">BXYJ_LOCUS1480</name>
</gene>
<dbReference type="EC" id="3.6.1.-" evidence="2"/>
<protein>
    <recommendedName>
        <fullName evidence="2">Decapping nuclease</fullName>
        <ecNumber evidence="2">3.6.1.-</ecNumber>
    </recommendedName>
</protein>
<feature type="domain" description="RAI1-like" evidence="3">
    <location>
        <begin position="17"/>
        <end position="319"/>
    </location>
</feature>
<dbReference type="GO" id="GO:0000956">
    <property type="term" value="P:nuclear-transcribed mRNA catabolic process"/>
    <property type="evidence" value="ECO:0007669"/>
    <property type="project" value="TreeGrafter"/>
</dbReference>
<evidence type="ECO:0000313" key="7">
    <source>
        <dbReference type="WBParaSite" id="BXY_0884700.1"/>
    </source>
</evidence>
<dbReference type="GO" id="GO:0034353">
    <property type="term" value="F:mRNA 5'-diphosphatase activity"/>
    <property type="evidence" value="ECO:0007669"/>
    <property type="project" value="TreeGrafter"/>
</dbReference>
<comment type="subcellular location">
    <subcellularLocation>
        <location evidence="2">Nucleus</location>
    </subcellularLocation>
</comment>
<dbReference type="EMBL" id="CAJFCV020000001">
    <property type="protein sequence ID" value="CAG9084640.1"/>
    <property type="molecule type" value="Genomic_DNA"/>
</dbReference>
<evidence type="ECO:0000313" key="6">
    <source>
        <dbReference type="Proteomes" id="UP000659654"/>
    </source>
</evidence>
<keyword evidence="2" id="KW-0378">Hydrolase</keyword>
<dbReference type="InterPro" id="IPR039039">
    <property type="entry name" value="RAI1-like_fam"/>
</dbReference>
<dbReference type="GO" id="GO:0003723">
    <property type="term" value="F:RNA binding"/>
    <property type="evidence" value="ECO:0007669"/>
    <property type="project" value="UniProtKB-KW"/>
</dbReference>
<dbReference type="PANTHER" id="PTHR12395:SF9">
    <property type="entry name" value="DECAPPING AND EXORIBONUCLEASE PROTEIN"/>
    <property type="match status" value="1"/>
</dbReference>
<reference evidence="7" key="1">
    <citation type="submission" date="2016-11" db="UniProtKB">
        <authorList>
            <consortium name="WormBaseParasite"/>
        </authorList>
    </citation>
    <scope>IDENTIFICATION</scope>
</reference>
<dbReference type="GO" id="GO:0046872">
    <property type="term" value="F:metal ion binding"/>
    <property type="evidence" value="ECO:0007669"/>
    <property type="project" value="UniProtKB-KW"/>
</dbReference>
<keyword evidence="2" id="KW-0540">Nuclease</keyword>
<dbReference type="OrthoDB" id="5853397at2759"/>
<keyword evidence="2" id="KW-0547">Nucleotide-binding</keyword>
<organism evidence="5 7">
    <name type="scientific">Bursaphelenchus xylophilus</name>
    <name type="common">Pinewood nematode worm</name>
    <name type="synonym">Aphelenchoides xylophilus</name>
    <dbReference type="NCBI Taxonomy" id="6326"/>
    <lineage>
        <taxon>Eukaryota</taxon>
        <taxon>Metazoa</taxon>
        <taxon>Ecdysozoa</taxon>
        <taxon>Nematoda</taxon>
        <taxon>Chromadorea</taxon>
        <taxon>Rhabditida</taxon>
        <taxon>Tylenchina</taxon>
        <taxon>Tylenchomorpha</taxon>
        <taxon>Aphelenchoidea</taxon>
        <taxon>Aphelenchoididae</taxon>
        <taxon>Bursaphelenchus</taxon>
    </lineage>
</organism>
<keyword evidence="2" id="KW-0539">Nucleus</keyword>
<keyword evidence="2" id="KW-0479">Metal-binding</keyword>
<comment type="similarity">
    <text evidence="1 2">Belongs to the DXO/Dom3Z family.</text>
</comment>
<accession>A0A1I7S758</accession>
<dbReference type="GO" id="GO:0004518">
    <property type="term" value="F:nuclease activity"/>
    <property type="evidence" value="ECO:0007669"/>
    <property type="project" value="UniProtKB-KW"/>
</dbReference>
<dbReference type="Proteomes" id="UP000659654">
    <property type="component" value="Unassembled WGS sequence"/>
</dbReference>
<dbReference type="GO" id="GO:0110155">
    <property type="term" value="P:NAD-cap decapping"/>
    <property type="evidence" value="ECO:0007669"/>
    <property type="project" value="TreeGrafter"/>
</dbReference>
<reference evidence="4" key="2">
    <citation type="submission" date="2020-09" db="EMBL/GenBank/DDBJ databases">
        <authorList>
            <person name="Kikuchi T."/>
        </authorList>
    </citation>
    <scope>NUCLEOTIDE SEQUENCE</scope>
    <source>
        <strain evidence="4">Ka4C1</strain>
    </source>
</reference>
<dbReference type="Pfam" id="PF08652">
    <property type="entry name" value="RAI1"/>
    <property type="match status" value="1"/>
</dbReference>
<comment type="cofactor">
    <cofactor evidence="2">
        <name>a divalent metal cation</name>
        <dbReference type="ChEBI" id="CHEBI:60240"/>
    </cofactor>
</comment>
<dbReference type="GO" id="GO:0005829">
    <property type="term" value="C:cytosol"/>
    <property type="evidence" value="ECO:0007669"/>
    <property type="project" value="TreeGrafter"/>
</dbReference>
<evidence type="ECO:0000256" key="2">
    <source>
        <dbReference type="RuleBase" id="RU367113"/>
    </source>
</evidence>
<evidence type="ECO:0000259" key="3">
    <source>
        <dbReference type="Pfam" id="PF08652"/>
    </source>
</evidence>
<dbReference type="WBParaSite" id="BXY_0884700.1">
    <property type="protein sequence ID" value="BXY_0884700.1"/>
    <property type="gene ID" value="BXY_0884700"/>
</dbReference>
<dbReference type="AlphaFoldDB" id="A0A1I7S758"/>
<keyword evidence="6" id="KW-1185">Reference proteome</keyword>
<dbReference type="SMR" id="A0A1I7S758"/>
<dbReference type="Proteomes" id="UP000095284">
    <property type="component" value="Unplaced"/>
</dbReference>
<name>A0A1I7S758_BURXY</name>
<evidence type="ECO:0000313" key="5">
    <source>
        <dbReference type="Proteomes" id="UP000095284"/>
    </source>
</evidence>
<evidence type="ECO:0000256" key="1">
    <source>
        <dbReference type="ARBA" id="ARBA00006562"/>
    </source>
</evidence>
<dbReference type="GO" id="GO:0005634">
    <property type="term" value="C:nucleus"/>
    <property type="evidence" value="ECO:0007669"/>
    <property type="project" value="UniProtKB-SubCell"/>
</dbReference>